<evidence type="ECO:0000259" key="8">
    <source>
        <dbReference type="Pfam" id="PF08281"/>
    </source>
</evidence>
<evidence type="ECO:0000256" key="6">
    <source>
        <dbReference type="SAM" id="MobiDB-lite"/>
    </source>
</evidence>
<evidence type="ECO:0000256" key="4">
    <source>
        <dbReference type="ARBA" id="ARBA00023125"/>
    </source>
</evidence>
<feature type="domain" description="RNA polymerase sigma-70 region 2" evidence="7">
    <location>
        <begin position="37"/>
        <end position="105"/>
    </location>
</feature>
<feature type="non-terminal residue" evidence="9">
    <location>
        <position position="483"/>
    </location>
</feature>
<feature type="region of interest" description="Disordered" evidence="6">
    <location>
        <begin position="101"/>
        <end position="125"/>
    </location>
</feature>
<dbReference type="EMBL" id="CADCUQ010000484">
    <property type="protein sequence ID" value="CAA9408418.1"/>
    <property type="molecule type" value="Genomic_DNA"/>
</dbReference>
<evidence type="ECO:0000256" key="3">
    <source>
        <dbReference type="ARBA" id="ARBA00023082"/>
    </source>
</evidence>
<feature type="compositionally biased region" description="Low complexity" evidence="6">
    <location>
        <begin position="384"/>
        <end position="399"/>
    </location>
</feature>
<feature type="compositionally biased region" description="Basic and acidic residues" evidence="6">
    <location>
        <begin position="106"/>
        <end position="115"/>
    </location>
</feature>
<keyword evidence="3" id="KW-0731">Sigma factor</keyword>
<dbReference type="InterPro" id="IPR014284">
    <property type="entry name" value="RNA_pol_sigma-70_dom"/>
</dbReference>
<dbReference type="InterPro" id="IPR013324">
    <property type="entry name" value="RNA_pol_sigma_r3/r4-like"/>
</dbReference>
<comment type="similarity">
    <text evidence="1">Belongs to the sigma-70 factor family. ECF subfamily.</text>
</comment>
<dbReference type="InterPro" id="IPR039425">
    <property type="entry name" value="RNA_pol_sigma-70-like"/>
</dbReference>
<dbReference type="GO" id="GO:0016987">
    <property type="term" value="F:sigma factor activity"/>
    <property type="evidence" value="ECO:0007669"/>
    <property type="project" value="UniProtKB-KW"/>
</dbReference>
<dbReference type="Pfam" id="PF08281">
    <property type="entry name" value="Sigma70_r4_2"/>
    <property type="match status" value="1"/>
</dbReference>
<proteinExistence type="inferred from homology"/>
<dbReference type="SUPFAM" id="SSF88946">
    <property type="entry name" value="Sigma2 domain of RNA polymerase sigma factors"/>
    <property type="match status" value="1"/>
</dbReference>
<keyword evidence="5" id="KW-0804">Transcription</keyword>
<dbReference type="Gene3D" id="1.10.1740.10">
    <property type="match status" value="1"/>
</dbReference>
<protein>
    <submittedName>
        <fullName evidence="9">Uncharacterized protein</fullName>
    </submittedName>
</protein>
<feature type="domain" description="RNA polymerase sigma factor 70 region 4 type 2" evidence="8">
    <location>
        <begin position="140"/>
        <end position="190"/>
    </location>
</feature>
<dbReference type="InterPro" id="IPR013249">
    <property type="entry name" value="RNA_pol_sigma70_r4_t2"/>
</dbReference>
<evidence type="ECO:0000259" key="7">
    <source>
        <dbReference type="Pfam" id="PF04542"/>
    </source>
</evidence>
<dbReference type="PANTHER" id="PTHR43133:SF8">
    <property type="entry name" value="RNA POLYMERASE SIGMA FACTOR HI_1459-RELATED"/>
    <property type="match status" value="1"/>
</dbReference>
<accession>A0A6J4PFA2</accession>
<sequence length="483" mass="50394">MGVGISTLGSAPSSVAHARELLAEFKASGDQHAFEEIVRRYAGMVFGVCLRTTKNTHDAEDATQAVFLSLAAQCKTGEGVRFVGPWLQQVAKRVSLDIKRSRKRRENREHRHHELNGNGNGHTEVEKSGAIDVDELKGVLGEELNQLPAKYRLPLILHYFGGLTRDEMAKELNCKPATLGVRIHRGREMLGRRLHERGAAPQGLVLSALLTGSIQGGVNDALVARTCEAVAKLATGQDLGSMISAHVLAYSKTAAAGAALALKLKAIAAVVVVACLTAAAAGAAAKLAPADFRLRNPFNLNWLPKFRSPLPKPRLDGPNVGTPVVQSGAVDSGASNDIVPRVRIAQAPPAPGVSPGRRSSTGERPEAPPAPSVSDAGPMELVAGPTSTGIGSTTPSLGSDLTSSSARDRHAANVNAWMHVDLDALTDLAGGRAPDATAFPSGQFVIAGDVRVGTTDAFQSIFPNYGPTPAPAPGATHLSVGST</sequence>
<dbReference type="NCBIfam" id="TIGR02937">
    <property type="entry name" value="sigma70-ECF"/>
    <property type="match status" value="1"/>
</dbReference>
<keyword evidence="4" id="KW-0238">DNA-binding</keyword>
<evidence type="ECO:0000256" key="1">
    <source>
        <dbReference type="ARBA" id="ARBA00010641"/>
    </source>
</evidence>
<dbReference type="Pfam" id="PF04542">
    <property type="entry name" value="Sigma70_r2"/>
    <property type="match status" value="1"/>
</dbReference>
<dbReference type="CDD" id="cd06171">
    <property type="entry name" value="Sigma70_r4"/>
    <property type="match status" value="1"/>
</dbReference>
<dbReference type="SUPFAM" id="SSF88659">
    <property type="entry name" value="Sigma3 and sigma4 domains of RNA polymerase sigma factors"/>
    <property type="match status" value="1"/>
</dbReference>
<evidence type="ECO:0000256" key="2">
    <source>
        <dbReference type="ARBA" id="ARBA00023015"/>
    </source>
</evidence>
<dbReference type="InterPro" id="IPR007627">
    <property type="entry name" value="RNA_pol_sigma70_r2"/>
</dbReference>
<organism evidence="9">
    <name type="scientific">uncultured Phycisphaerae bacterium</name>
    <dbReference type="NCBI Taxonomy" id="904963"/>
    <lineage>
        <taxon>Bacteria</taxon>
        <taxon>Pseudomonadati</taxon>
        <taxon>Planctomycetota</taxon>
        <taxon>Phycisphaerae</taxon>
        <taxon>environmental samples</taxon>
    </lineage>
</organism>
<dbReference type="GO" id="GO:0006352">
    <property type="term" value="P:DNA-templated transcription initiation"/>
    <property type="evidence" value="ECO:0007669"/>
    <property type="project" value="InterPro"/>
</dbReference>
<dbReference type="GO" id="GO:0003677">
    <property type="term" value="F:DNA binding"/>
    <property type="evidence" value="ECO:0007669"/>
    <property type="project" value="UniProtKB-KW"/>
</dbReference>
<dbReference type="AlphaFoldDB" id="A0A6J4PFA2"/>
<name>A0A6J4PFA2_9BACT</name>
<dbReference type="InterPro" id="IPR013325">
    <property type="entry name" value="RNA_pol_sigma_r2"/>
</dbReference>
<evidence type="ECO:0000256" key="5">
    <source>
        <dbReference type="ARBA" id="ARBA00023163"/>
    </source>
</evidence>
<keyword evidence="2" id="KW-0805">Transcription regulation</keyword>
<evidence type="ECO:0000313" key="9">
    <source>
        <dbReference type="EMBL" id="CAA9408418.1"/>
    </source>
</evidence>
<feature type="region of interest" description="Disordered" evidence="6">
    <location>
        <begin position="311"/>
        <end position="404"/>
    </location>
</feature>
<reference evidence="9" key="1">
    <citation type="submission" date="2020-02" db="EMBL/GenBank/DDBJ databases">
        <authorList>
            <person name="Meier V. D."/>
        </authorList>
    </citation>
    <scope>NUCLEOTIDE SEQUENCE</scope>
    <source>
        <strain evidence="9">AVDCRST_MAG64</strain>
    </source>
</reference>
<dbReference type="InterPro" id="IPR036388">
    <property type="entry name" value="WH-like_DNA-bd_sf"/>
</dbReference>
<gene>
    <name evidence="9" type="ORF">AVDCRST_MAG64-2145</name>
</gene>
<dbReference type="Gene3D" id="1.10.10.10">
    <property type="entry name" value="Winged helix-like DNA-binding domain superfamily/Winged helix DNA-binding domain"/>
    <property type="match status" value="1"/>
</dbReference>
<dbReference type="PANTHER" id="PTHR43133">
    <property type="entry name" value="RNA POLYMERASE ECF-TYPE SIGMA FACTO"/>
    <property type="match status" value="1"/>
</dbReference>